<dbReference type="EC" id="3.5.4.25" evidence="19"/>
<feature type="binding site" evidence="19">
    <location>
        <position position="267"/>
    </location>
    <ligand>
        <name>Zn(2+)</name>
        <dbReference type="ChEBI" id="CHEBI:29105"/>
        <note>catalytic</note>
    </ligand>
</feature>
<evidence type="ECO:0000313" key="21">
    <source>
        <dbReference type="EMBL" id="CZR06724.1"/>
    </source>
</evidence>
<evidence type="ECO:0000256" key="3">
    <source>
        <dbReference type="ARBA" id="ARBA00002284"/>
    </source>
</evidence>
<feature type="active site" description="Proton acceptor; for GTP cyclohydrolase activity" evidence="19">
    <location>
        <position position="328"/>
    </location>
</feature>
<feature type="binding site" evidence="19">
    <location>
        <position position="141"/>
    </location>
    <ligand>
        <name>Mg(2+)</name>
        <dbReference type="ChEBI" id="CHEBI:18420"/>
        <label>2</label>
    </ligand>
</feature>
<dbReference type="HAMAP" id="MF_01283">
    <property type="entry name" value="RibBA"/>
    <property type="match status" value="1"/>
</dbReference>
<evidence type="ECO:0000256" key="17">
    <source>
        <dbReference type="ARBA" id="ARBA00043932"/>
    </source>
</evidence>
<feature type="binding site" evidence="19">
    <location>
        <position position="27"/>
    </location>
    <ligand>
        <name>Mg(2+)</name>
        <dbReference type="ChEBI" id="CHEBI:18420"/>
        <label>2</label>
    </ligand>
</feature>
<dbReference type="FunFam" id="3.40.50.10990:FF:000001">
    <property type="entry name" value="Riboflavin biosynthesis protein RibBA"/>
    <property type="match status" value="1"/>
</dbReference>
<dbReference type="GO" id="GO:0009231">
    <property type="term" value="P:riboflavin biosynthetic process"/>
    <property type="evidence" value="ECO:0007669"/>
    <property type="project" value="UniProtKB-UniRule"/>
</dbReference>
<comment type="cofactor">
    <cofactor evidence="19">
        <name>Zn(2+)</name>
        <dbReference type="ChEBI" id="CHEBI:29105"/>
    </cofactor>
    <text evidence="19">Binds 1 zinc ion per subunit.</text>
</comment>
<evidence type="ECO:0000256" key="5">
    <source>
        <dbReference type="ARBA" id="ARBA00004904"/>
    </source>
</evidence>
<feature type="region of interest" description="GTP cyclohydrolase II" evidence="19">
    <location>
        <begin position="200"/>
        <end position="398"/>
    </location>
</feature>
<feature type="active site" description="Nucleophile; for GTP cyclohydrolase activity" evidence="19">
    <location>
        <position position="330"/>
    </location>
</feature>
<dbReference type="GO" id="GO:0008270">
    <property type="term" value="F:zinc ion binding"/>
    <property type="evidence" value="ECO:0007669"/>
    <property type="project" value="UniProtKB-UniRule"/>
</dbReference>
<feature type="binding site" evidence="19">
    <location>
        <begin position="138"/>
        <end position="142"/>
    </location>
    <ligand>
        <name>D-ribulose 5-phosphate</name>
        <dbReference type="ChEBI" id="CHEBI:58121"/>
    </ligand>
</feature>
<dbReference type="NCBIfam" id="NF006803">
    <property type="entry name" value="PRK09311.1"/>
    <property type="match status" value="1"/>
</dbReference>
<dbReference type="HAMAP" id="MF_00179">
    <property type="entry name" value="RibA"/>
    <property type="match status" value="1"/>
</dbReference>
<keyword evidence="11 19" id="KW-0862">Zinc</keyword>
<dbReference type="OrthoDB" id="9793111at2"/>
<dbReference type="GO" id="GO:0008686">
    <property type="term" value="F:3,4-dihydroxy-2-butanone-4-phosphate synthase activity"/>
    <property type="evidence" value="ECO:0007669"/>
    <property type="project" value="UniProtKB-UniRule"/>
</dbReference>
<dbReference type="InterPro" id="IPR000926">
    <property type="entry name" value="RibA"/>
</dbReference>
<feature type="binding site" evidence="19">
    <location>
        <position position="31"/>
    </location>
    <ligand>
        <name>D-ribulose 5-phosphate</name>
        <dbReference type="ChEBI" id="CHEBI:58121"/>
    </ligand>
</feature>
<dbReference type="RefSeq" id="WP_068624031.1">
    <property type="nucleotide sequence ID" value="NZ_FJNB01000020.1"/>
</dbReference>
<dbReference type="InterPro" id="IPR032677">
    <property type="entry name" value="GTP_cyclohydro_II"/>
</dbReference>
<evidence type="ECO:0000259" key="20">
    <source>
        <dbReference type="Pfam" id="PF00925"/>
    </source>
</evidence>
<evidence type="ECO:0000256" key="8">
    <source>
        <dbReference type="ARBA" id="ARBA00022723"/>
    </source>
</evidence>
<feature type="domain" description="GTP cyclohydrolase II" evidence="20">
    <location>
        <begin position="209"/>
        <end position="372"/>
    </location>
</feature>
<keyword evidence="10 19" id="KW-0378">Hydrolase</keyword>
<dbReference type="InterPro" id="IPR016299">
    <property type="entry name" value="Riboflavin_synth_RibBA"/>
</dbReference>
<keyword evidence="24" id="KW-1185">Reference proteome</keyword>
<evidence type="ECO:0000313" key="24">
    <source>
        <dbReference type="Proteomes" id="UP000199280"/>
    </source>
</evidence>
<dbReference type="Pfam" id="PF00925">
    <property type="entry name" value="GTP_cyclohydro2"/>
    <property type="match status" value="1"/>
</dbReference>
<evidence type="ECO:0000256" key="19">
    <source>
        <dbReference type="HAMAP-Rule" id="MF_01283"/>
    </source>
</evidence>
<proteinExistence type="inferred from homology"/>
<dbReference type="GO" id="GO:0000287">
    <property type="term" value="F:magnesium ion binding"/>
    <property type="evidence" value="ECO:0007669"/>
    <property type="project" value="UniProtKB-UniRule"/>
</dbReference>
<dbReference type="Proteomes" id="UP000076878">
    <property type="component" value="Unassembled WGS sequence"/>
</dbReference>
<dbReference type="UniPathway" id="UPA00275">
    <property type="reaction ID" value="UER00399"/>
</dbReference>
<dbReference type="InterPro" id="IPR036144">
    <property type="entry name" value="RibA-like_sf"/>
</dbReference>
<evidence type="ECO:0000256" key="11">
    <source>
        <dbReference type="ARBA" id="ARBA00022833"/>
    </source>
</evidence>
<dbReference type="PIRSF" id="PIRSF001259">
    <property type="entry name" value="RibA"/>
    <property type="match status" value="1"/>
</dbReference>
<dbReference type="Gene3D" id="3.40.50.10990">
    <property type="entry name" value="GTP cyclohydrolase II"/>
    <property type="match status" value="1"/>
</dbReference>
<dbReference type="InterPro" id="IPR017945">
    <property type="entry name" value="DHBP_synth_RibB-like_a/b_dom"/>
</dbReference>
<dbReference type="InterPro" id="IPR000422">
    <property type="entry name" value="DHBP_synthase_RibB"/>
</dbReference>
<protein>
    <recommendedName>
        <fullName evidence="19">Riboflavin biosynthesis protein RibBA</fullName>
    </recommendedName>
    <domain>
        <recommendedName>
            <fullName evidence="19">3,4-dihydroxy-2-butanone 4-phosphate synthase</fullName>
            <shortName evidence="19">DHBP synthase</shortName>
            <ecNumber evidence="19">4.1.99.12</ecNumber>
        </recommendedName>
    </domain>
    <domain>
        <recommendedName>
            <fullName evidence="19">GTP cyclohydrolase-2</fullName>
            <ecNumber evidence="19">3.5.4.25</ecNumber>
        </recommendedName>
        <alternativeName>
            <fullName evidence="19">GTP cyclohydrolase II</fullName>
        </alternativeName>
    </domain>
</protein>
<evidence type="ECO:0000313" key="23">
    <source>
        <dbReference type="Proteomes" id="UP000076878"/>
    </source>
</evidence>
<keyword evidence="15 19" id="KW-0456">Lyase</keyword>
<feature type="site" description="Essential for DHBP synthase activity" evidence="19">
    <location>
        <position position="162"/>
    </location>
</feature>
<name>A0A143Z5L3_9LACT</name>
<dbReference type="GO" id="GO:0005525">
    <property type="term" value="F:GTP binding"/>
    <property type="evidence" value="ECO:0007669"/>
    <property type="project" value="UniProtKB-KW"/>
</dbReference>
<dbReference type="FunFam" id="3.90.870.10:FF:000001">
    <property type="entry name" value="Riboflavin biosynthesis protein RibBA"/>
    <property type="match status" value="1"/>
</dbReference>
<feature type="region of interest" description="DHBP synthase" evidence="19">
    <location>
        <begin position="1"/>
        <end position="199"/>
    </location>
</feature>
<feature type="binding site" evidence="19">
    <location>
        <position position="316"/>
    </location>
    <ligand>
        <name>GTP</name>
        <dbReference type="ChEBI" id="CHEBI:37565"/>
    </ligand>
</feature>
<evidence type="ECO:0000256" key="10">
    <source>
        <dbReference type="ARBA" id="ARBA00022801"/>
    </source>
</evidence>
<dbReference type="AlphaFoldDB" id="A0A143Z5L3"/>
<reference evidence="22 24" key="2">
    <citation type="submission" date="2016-10" db="EMBL/GenBank/DDBJ databases">
        <authorList>
            <person name="Varghese N."/>
            <person name="Submissions S."/>
        </authorList>
    </citation>
    <scope>NUCLEOTIDE SEQUENCE [LARGE SCALE GENOMIC DNA]</scope>
    <source>
        <strain evidence="22 24">DSM 22150</strain>
    </source>
</reference>
<dbReference type="EMBL" id="FNYT01000031">
    <property type="protein sequence ID" value="SEJ85194.1"/>
    <property type="molecule type" value="Genomic_DNA"/>
</dbReference>
<evidence type="ECO:0000256" key="6">
    <source>
        <dbReference type="ARBA" id="ARBA00005520"/>
    </source>
</evidence>
<dbReference type="Proteomes" id="UP000199280">
    <property type="component" value="Unassembled WGS sequence"/>
</dbReference>
<organism evidence="21 23">
    <name type="scientific">Trichococcus ilyis</name>
    <dbReference type="NCBI Taxonomy" id="640938"/>
    <lineage>
        <taxon>Bacteria</taxon>
        <taxon>Bacillati</taxon>
        <taxon>Bacillota</taxon>
        <taxon>Bacilli</taxon>
        <taxon>Lactobacillales</taxon>
        <taxon>Carnobacteriaceae</taxon>
        <taxon>Trichococcus</taxon>
    </lineage>
</organism>
<keyword evidence="13 19" id="KW-0342">GTP-binding</keyword>
<feature type="binding site" evidence="19">
    <location>
        <position position="162"/>
    </location>
    <ligand>
        <name>D-ribulose 5-phosphate</name>
        <dbReference type="ChEBI" id="CHEBI:58121"/>
    </ligand>
</feature>
<evidence type="ECO:0000256" key="18">
    <source>
        <dbReference type="ARBA" id="ARBA00049295"/>
    </source>
</evidence>
<comment type="similarity">
    <text evidence="19">In the C-terminal section; belongs to the GTP cyclohydrolase II family.</text>
</comment>
<dbReference type="Gene3D" id="3.90.870.10">
    <property type="entry name" value="DHBP synthase"/>
    <property type="match status" value="1"/>
</dbReference>
<dbReference type="PANTHER" id="PTHR21327:SF18">
    <property type="entry name" value="3,4-DIHYDROXY-2-BUTANONE 4-PHOSPHATE SYNTHASE"/>
    <property type="match status" value="1"/>
</dbReference>
<feature type="binding site" evidence="19">
    <location>
        <position position="256"/>
    </location>
    <ligand>
        <name>Zn(2+)</name>
        <dbReference type="ChEBI" id="CHEBI:29105"/>
        <note>catalytic</note>
    </ligand>
</feature>
<feature type="binding site" evidence="19">
    <location>
        <position position="356"/>
    </location>
    <ligand>
        <name>GTP</name>
        <dbReference type="ChEBI" id="CHEBI:37565"/>
    </ligand>
</feature>
<comment type="pathway">
    <text evidence="5 19">Cofactor biosynthesis; riboflavin biosynthesis; 2-hydroxy-3-oxobutyl phosphate from D-ribulose 5-phosphate: step 1/1.</text>
</comment>
<evidence type="ECO:0000256" key="7">
    <source>
        <dbReference type="ARBA" id="ARBA00022619"/>
    </source>
</evidence>
<feature type="binding site" evidence="19">
    <location>
        <position position="269"/>
    </location>
    <ligand>
        <name>Zn(2+)</name>
        <dbReference type="ChEBI" id="CHEBI:29105"/>
        <note>catalytic</note>
    </ligand>
</feature>
<feature type="binding site" evidence="19">
    <location>
        <begin position="26"/>
        <end position="27"/>
    </location>
    <ligand>
        <name>D-ribulose 5-phosphate</name>
        <dbReference type="ChEBI" id="CHEBI:58121"/>
    </ligand>
</feature>
<dbReference type="SUPFAM" id="SSF55821">
    <property type="entry name" value="YrdC/RibB"/>
    <property type="match status" value="1"/>
</dbReference>
<evidence type="ECO:0000256" key="9">
    <source>
        <dbReference type="ARBA" id="ARBA00022741"/>
    </source>
</evidence>
<sequence>MFNTTEEIVADIKAGKIIVLVDDKDRENEGDLICAAEFATPENINFMAIYAKGLICMPMDRTLTEKLVLTPMVDRNTDNHGTAFTVAIDHVETTTGISAFERSLTVMKAVEDDAKPEDFRRPGHIFPLKAVDNGVLVRNGHTEATVDLARLAGLKPAGLCCEIMADDGTMMRTDELIVFAKEHDLKIGTIADLIAYRKETEQLYKREGKAKLPTKYGEFDIYTYVSNIDADEHHVALVMGDVTTDEPVLVRVHSECLTGDVFGSKRCDCGQQLDAAMKQIAEEGRGVLVYLRQEGRGIGLVNKIHAYALQDQGYDTVEANLQLGFPDDLREYHMADEMLQDLGVKAIRLLTNNPLKIEGLKKHGLKITERIPIQLEIFDETQRYMETKKQKMGHYLEL</sequence>
<keyword evidence="12 19" id="KW-0460">Magnesium</keyword>
<comment type="catalytic activity">
    <reaction evidence="18 19">
        <text>GTP + 4 H2O = 2,5-diamino-6-hydroxy-4-(5-phosphoribosylamino)-pyrimidine + formate + 2 phosphate + 3 H(+)</text>
        <dbReference type="Rhea" id="RHEA:23704"/>
        <dbReference type="ChEBI" id="CHEBI:15377"/>
        <dbReference type="ChEBI" id="CHEBI:15378"/>
        <dbReference type="ChEBI" id="CHEBI:15740"/>
        <dbReference type="ChEBI" id="CHEBI:37565"/>
        <dbReference type="ChEBI" id="CHEBI:43474"/>
        <dbReference type="ChEBI" id="CHEBI:58614"/>
        <dbReference type="EC" id="3.5.4.25"/>
    </reaction>
</comment>
<evidence type="ECO:0000313" key="22">
    <source>
        <dbReference type="EMBL" id="SEJ85194.1"/>
    </source>
</evidence>
<evidence type="ECO:0000256" key="13">
    <source>
        <dbReference type="ARBA" id="ARBA00023134"/>
    </source>
</evidence>
<feature type="binding site" evidence="19">
    <location>
        <position position="351"/>
    </location>
    <ligand>
        <name>GTP</name>
        <dbReference type="ChEBI" id="CHEBI:37565"/>
    </ligand>
</feature>
<comment type="cofactor">
    <cofactor evidence="2">
        <name>Mn(2+)</name>
        <dbReference type="ChEBI" id="CHEBI:29035"/>
    </cofactor>
</comment>
<keyword evidence="9 19" id="KW-0547">Nucleotide-binding</keyword>
<dbReference type="PANTHER" id="PTHR21327">
    <property type="entry name" value="GTP CYCLOHYDROLASE II-RELATED"/>
    <property type="match status" value="1"/>
</dbReference>
<dbReference type="STRING" id="640938.TR210_2349"/>
<dbReference type="EC" id="4.1.99.12" evidence="19"/>
<evidence type="ECO:0000256" key="4">
    <source>
        <dbReference type="ARBA" id="ARBA00004853"/>
    </source>
</evidence>
<feature type="binding site" evidence="19">
    <location>
        <position position="272"/>
    </location>
    <ligand>
        <name>GTP</name>
        <dbReference type="ChEBI" id="CHEBI:37565"/>
    </ligand>
</feature>
<reference evidence="21 23" key="1">
    <citation type="submission" date="2016-02" db="EMBL/GenBank/DDBJ databases">
        <authorList>
            <person name="Wen L."/>
            <person name="He K."/>
            <person name="Yang H."/>
        </authorList>
    </citation>
    <scope>NUCLEOTIDE SEQUENCE [LARGE SCALE GENOMIC DNA]</scope>
    <source>
        <strain evidence="21">Trichococcus_R210</strain>
    </source>
</reference>
<evidence type="ECO:0000256" key="12">
    <source>
        <dbReference type="ARBA" id="ARBA00022842"/>
    </source>
</evidence>
<dbReference type="Pfam" id="PF00926">
    <property type="entry name" value="DHBP_synthase"/>
    <property type="match status" value="1"/>
</dbReference>
<dbReference type="SUPFAM" id="SSF142695">
    <property type="entry name" value="RibA-like"/>
    <property type="match status" value="1"/>
</dbReference>
<gene>
    <name evidence="19" type="primary">ribBA</name>
    <name evidence="22" type="ORF">SAMN05216375_13127</name>
    <name evidence="21" type="ORF">TR210_2349</name>
</gene>
<comment type="function">
    <text evidence="3 19">Catalyzes the conversion of D-ribulose 5-phosphate to formate and 3,4-dihydroxy-2-butanone 4-phosphate.</text>
</comment>
<dbReference type="NCBIfam" id="TIGR00505">
    <property type="entry name" value="ribA"/>
    <property type="match status" value="1"/>
</dbReference>
<evidence type="ECO:0000256" key="15">
    <source>
        <dbReference type="ARBA" id="ARBA00023239"/>
    </source>
</evidence>
<feature type="binding site" evidence="19">
    <location>
        <position position="27"/>
    </location>
    <ligand>
        <name>Mg(2+)</name>
        <dbReference type="ChEBI" id="CHEBI:18420"/>
        <label>1</label>
    </ligand>
</feature>
<feature type="binding site" evidence="19">
    <location>
        <begin position="251"/>
        <end position="255"/>
    </location>
    <ligand>
        <name>GTP</name>
        <dbReference type="ChEBI" id="CHEBI:37565"/>
    </ligand>
</feature>
<keyword evidence="7 19" id="KW-0686">Riboflavin biosynthesis</keyword>
<evidence type="ECO:0000256" key="2">
    <source>
        <dbReference type="ARBA" id="ARBA00001936"/>
    </source>
</evidence>
<dbReference type="GO" id="GO:0030145">
    <property type="term" value="F:manganese ion binding"/>
    <property type="evidence" value="ECO:0007669"/>
    <property type="project" value="UniProtKB-UniRule"/>
</dbReference>
<evidence type="ECO:0000256" key="1">
    <source>
        <dbReference type="ARBA" id="ARBA00000141"/>
    </source>
</evidence>
<comment type="pathway">
    <text evidence="4 19">Cofactor biosynthesis; riboflavin biosynthesis; 5-amino-6-(D-ribitylamino)uracil from GTP: step 1/4.</text>
</comment>
<dbReference type="GO" id="GO:0003935">
    <property type="term" value="F:GTP cyclohydrolase II activity"/>
    <property type="evidence" value="ECO:0007669"/>
    <property type="project" value="UniProtKB-UniRule"/>
</dbReference>
<keyword evidence="14 19" id="KW-0464">Manganese</keyword>
<dbReference type="NCBIfam" id="NF001591">
    <property type="entry name" value="PRK00393.1"/>
    <property type="match status" value="1"/>
</dbReference>
<keyword evidence="8 19" id="KW-0479">Metal-binding</keyword>
<comment type="function">
    <text evidence="17 19">Catalyzes the conversion of GTP to 2,5-diamino-6-ribosylamino-4(3H)-pyrimidinone 5'-phosphate (DARP), formate and pyrophosphate.</text>
</comment>
<comment type="catalytic activity">
    <reaction evidence="1 19">
        <text>D-ribulose 5-phosphate = (2S)-2-hydroxy-3-oxobutyl phosphate + formate + H(+)</text>
        <dbReference type="Rhea" id="RHEA:18457"/>
        <dbReference type="ChEBI" id="CHEBI:15378"/>
        <dbReference type="ChEBI" id="CHEBI:15740"/>
        <dbReference type="ChEBI" id="CHEBI:58121"/>
        <dbReference type="ChEBI" id="CHEBI:58830"/>
        <dbReference type="EC" id="4.1.99.12"/>
    </reaction>
</comment>
<feature type="site" description="Essential for DHBP synthase activity" evidence="19">
    <location>
        <position position="124"/>
    </location>
</feature>
<dbReference type="NCBIfam" id="TIGR00506">
    <property type="entry name" value="ribB"/>
    <property type="match status" value="1"/>
</dbReference>
<feature type="binding site" evidence="19">
    <location>
        <begin position="294"/>
        <end position="296"/>
    </location>
    <ligand>
        <name>GTP</name>
        <dbReference type="ChEBI" id="CHEBI:37565"/>
    </ligand>
</feature>
<comment type="similarity">
    <text evidence="6 19">In the N-terminal section; belongs to the DHBP synthase family.</text>
</comment>
<accession>A0A143Z5L3</accession>
<dbReference type="CDD" id="cd00641">
    <property type="entry name" value="GTP_cyclohydro2"/>
    <property type="match status" value="1"/>
</dbReference>
<comment type="cofactor">
    <cofactor evidence="19">
        <name>Mg(2+)</name>
        <dbReference type="ChEBI" id="CHEBI:18420"/>
    </cofactor>
    <cofactor evidence="19">
        <name>Mn(2+)</name>
        <dbReference type="ChEBI" id="CHEBI:29035"/>
    </cofactor>
    <text evidence="19">Binds 2 divalent metal cations per subunit. Magnesium or manganese.</text>
</comment>
<dbReference type="EMBL" id="FJNB01000020">
    <property type="protein sequence ID" value="CZR06724.1"/>
    <property type="molecule type" value="Genomic_DNA"/>
</dbReference>
<dbReference type="GO" id="GO:0005829">
    <property type="term" value="C:cytosol"/>
    <property type="evidence" value="ECO:0007669"/>
    <property type="project" value="TreeGrafter"/>
</dbReference>
<evidence type="ECO:0000256" key="16">
    <source>
        <dbReference type="ARBA" id="ARBA00023268"/>
    </source>
</evidence>
<evidence type="ECO:0000256" key="14">
    <source>
        <dbReference type="ARBA" id="ARBA00023211"/>
    </source>
</evidence>
<dbReference type="HAMAP" id="MF_00180">
    <property type="entry name" value="RibB"/>
    <property type="match status" value="1"/>
</dbReference>
<keyword evidence="16 19" id="KW-0511">Multifunctional enzyme</keyword>